<proteinExistence type="predicted"/>
<protein>
    <recommendedName>
        <fullName evidence="3">Tmp1</fullName>
    </recommendedName>
</protein>
<evidence type="ECO:0000313" key="1">
    <source>
        <dbReference type="EMBL" id="NMN00162.1"/>
    </source>
</evidence>
<dbReference type="InterPro" id="IPR025503">
    <property type="entry name" value="DUF4391"/>
</dbReference>
<dbReference type="AlphaFoldDB" id="A0A7Y0F188"/>
<gene>
    <name evidence="1" type="ORF">G1C96_0739</name>
</gene>
<dbReference type="RefSeq" id="WP_169275327.1">
    <property type="nucleotide sequence ID" value="NZ_JAAIIH010000002.1"/>
</dbReference>
<dbReference type="EMBL" id="JAAIIH010000002">
    <property type="protein sequence ID" value="NMN00162.1"/>
    <property type="molecule type" value="Genomic_DNA"/>
</dbReference>
<evidence type="ECO:0000313" key="2">
    <source>
        <dbReference type="Proteomes" id="UP000588277"/>
    </source>
</evidence>
<comment type="caution">
    <text evidence="1">The sequence shown here is derived from an EMBL/GenBank/DDBJ whole genome shotgun (WGS) entry which is preliminary data.</text>
</comment>
<keyword evidence="2" id="KW-1185">Reference proteome</keyword>
<dbReference type="Proteomes" id="UP000588277">
    <property type="component" value="Unassembled WGS sequence"/>
</dbReference>
<evidence type="ECO:0008006" key="3">
    <source>
        <dbReference type="Google" id="ProtNLM"/>
    </source>
</evidence>
<name>A0A7Y0F188_9BIFI</name>
<dbReference type="Pfam" id="PF14335">
    <property type="entry name" value="DUF4391"/>
    <property type="match status" value="1"/>
</dbReference>
<reference evidence="1 2" key="1">
    <citation type="submission" date="2020-02" db="EMBL/GenBank/DDBJ databases">
        <title>Characterization of phylogenetic diversity of novel bifidobacterial species isolated in Czech ZOOs.</title>
        <authorList>
            <person name="Lugli G.A."/>
            <person name="Vera N.B."/>
            <person name="Ventura M."/>
        </authorList>
    </citation>
    <scope>NUCLEOTIDE SEQUENCE [LARGE SCALE GENOMIC DNA]</scope>
    <source>
        <strain evidence="1 2">DSM 109958</strain>
    </source>
</reference>
<sequence length="247" mass="25688">MSPATCGTVSALTLGLPDAVAVPAARGALPKAAFVGRAPISAGLRSKLTNDVAAISLLGLMRPANAGVADGARIHEVLVLGLRLAKADAPVPTDVIDHIAAQRAGGVLFVCVREVTEGAGDGDGSGTAGAVEQCALAVRRRIPGRAGHVAQYAVHAGAWTDPRDVLLEVTGATMDELWESLCSQAILGTTDHADLDARIARRDRIAALEAEEARLVRDHTRAKTADQRNAAFAKLHKVRAELTRLRG</sequence>
<accession>A0A7Y0F188</accession>
<organism evidence="1 2">
    <name type="scientific">Bifidobacterium moraviense</name>
    <dbReference type="NCBI Taxonomy" id="2675323"/>
    <lineage>
        <taxon>Bacteria</taxon>
        <taxon>Bacillati</taxon>
        <taxon>Actinomycetota</taxon>
        <taxon>Actinomycetes</taxon>
        <taxon>Bifidobacteriales</taxon>
        <taxon>Bifidobacteriaceae</taxon>
        <taxon>Bifidobacterium</taxon>
    </lineage>
</organism>